<dbReference type="AlphaFoldDB" id="A0A5C4JFK2"/>
<dbReference type="EMBL" id="VCKW01000032">
    <property type="protein sequence ID" value="TMR04267.1"/>
    <property type="molecule type" value="Genomic_DNA"/>
</dbReference>
<sequence length="135" mass="14800">MDRDRRADDAADHLIRLLETLECDCDGCGGTGRTLNAQWREWQQRGTELVAVAHAARRAHELRPAQVTGIVPDGIGGEPAIFAVVERAIADHMRARPAEPEETACEACGGTGRQLTHAGHLFTDLLARHGFVRKR</sequence>
<accession>A0A5C4JFK2</accession>
<evidence type="ECO:0000313" key="2">
    <source>
        <dbReference type="Proteomes" id="UP000309174"/>
    </source>
</evidence>
<comment type="caution">
    <text evidence="1">The sequence shown here is derived from an EMBL/GenBank/DDBJ whole genome shotgun (WGS) entry which is preliminary data.</text>
</comment>
<organism evidence="1 2">
    <name type="scientific">Actinomadura soli</name>
    <dbReference type="NCBI Taxonomy" id="2508997"/>
    <lineage>
        <taxon>Bacteria</taxon>
        <taxon>Bacillati</taxon>
        <taxon>Actinomycetota</taxon>
        <taxon>Actinomycetes</taxon>
        <taxon>Streptosporangiales</taxon>
        <taxon>Thermomonosporaceae</taxon>
        <taxon>Actinomadura</taxon>
    </lineage>
</organism>
<proteinExistence type="predicted"/>
<dbReference type="OrthoDB" id="3475027at2"/>
<gene>
    <name evidence="1" type="ORF">ETD83_08820</name>
</gene>
<evidence type="ECO:0000313" key="1">
    <source>
        <dbReference type="EMBL" id="TMR04267.1"/>
    </source>
</evidence>
<dbReference type="RefSeq" id="WP_138644575.1">
    <property type="nucleotide sequence ID" value="NZ_VCKW01000032.1"/>
</dbReference>
<reference evidence="1 2" key="1">
    <citation type="submission" date="2019-05" db="EMBL/GenBank/DDBJ databases">
        <title>Draft genome sequence of Actinomadura sp. 14C53.</title>
        <authorList>
            <person name="Saricaoglu S."/>
            <person name="Isik K."/>
        </authorList>
    </citation>
    <scope>NUCLEOTIDE SEQUENCE [LARGE SCALE GENOMIC DNA]</scope>
    <source>
        <strain evidence="1 2">14C53</strain>
    </source>
</reference>
<name>A0A5C4JFK2_9ACTN</name>
<keyword evidence="2" id="KW-1185">Reference proteome</keyword>
<dbReference type="Proteomes" id="UP000309174">
    <property type="component" value="Unassembled WGS sequence"/>
</dbReference>
<protein>
    <submittedName>
        <fullName evidence="1">Uncharacterized protein</fullName>
    </submittedName>
</protein>